<dbReference type="InterPro" id="IPR011527">
    <property type="entry name" value="ABC1_TM_dom"/>
</dbReference>
<proteinExistence type="predicted"/>
<keyword evidence="7 10" id="KW-1133">Transmembrane helix</keyword>
<evidence type="ECO:0000313" key="14">
    <source>
        <dbReference type="Proteomes" id="UP000059188"/>
    </source>
</evidence>
<keyword evidence="5" id="KW-0547">Nucleotide-binding</keyword>
<feature type="transmembrane region" description="Helical" evidence="10">
    <location>
        <begin position="656"/>
        <end position="674"/>
    </location>
</feature>
<dbReference type="InterPro" id="IPR036640">
    <property type="entry name" value="ABC1_TM_sf"/>
</dbReference>
<dbReference type="Proteomes" id="UP000059188">
    <property type="component" value="Unassembled WGS sequence"/>
</dbReference>
<evidence type="ECO:0000256" key="4">
    <source>
        <dbReference type="ARBA" id="ARBA00022737"/>
    </source>
</evidence>
<dbReference type="InterPro" id="IPR050173">
    <property type="entry name" value="ABC_transporter_C-like"/>
</dbReference>
<keyword evidence="2" id="KW-0813">Transport</keyword>
<feature type="transmembrane region" description="Helical" evidence="10">
    <location>
        <begin position="1040"/>
        <end position="1073"/>
    </location>
</feature>
<evidence type="ECO:0000256" key="5">
    <source>
        <dbReference type="ARBA" id="ARBA00022741"/>
    </source>
</evidence>
<keyword evidence="14" id="KW-1185">Reference proteome</keyword>
<keyword evidence="4" id="KW-0677">Repeat</keyword>
<dbReference type="SMART" id="SM00382">
    <property type="entry name" value="AAA"/>
    <property type="match status" value="1"/>
</dbReference>
<dbReference type="SUPFAM" id="SSF52540">
    <property type="entry name" value="P-loop containing nucleoside triphosphate hydrolases"/>
    <property type="match status" value="2"/>
</dbReference>
<dbReference type="GO" id="GO:0005524">
    <property type="term" value="F:ATP binding"/>
    <property type="evidence" value="ECO:0007669"/>
    <property type="project" value="UniProtKB-KW"/>
</dbReference>
<feature type="transmembrane region" description="Helical" evidence="10">
    <location>
        <begin position="194"/>
        <end position="212"/>
    </location>
</feature>
<feature type="transmembrane region" description="Helical" evidence="10">
    <location>
        <begin position="232"/>
        <end position="252"/>
    </location>
</feature>
<dbReference type="PROSITE" id="PS50893">
    <property type="entry name" value="ABC_TRANSPORTER_2"/>
    <property type="match status" value="1"/>
</dbReference>
<feature type="region of interest" description="Disordered" evidence="9">
    <location>
        <begin position="990"/>
        <end position="1017"/>
    </location>
</feature>
<name>A0A0B7F478_THACB</name>
<dbReference type="CDD" id="cd18596">
    <property type="entry name" value="ABC_6TM_VMR1_D1_like"/>
    <property type="match status" value="1"/>
</dbReference>
<dbReference type="Gene3D" id="3.40.50.300">
    <property type="entry name" value="P-loop containing nucleotide triphosphate hydrolases"/>
    <property type="match status" value="2"/>
</dbReference>
<dbReference type="EMBL" id="LN679100">
    <property type="protein sequence ID" value="CEL51739.1"/>
    <property type="molecule type" value="Genomic_DNA"/>
</dbReference>
<dbReference type="InterPro" id="IPR027417">
    <property type="entry name" value="P-loop_NTPase"/>
</dbReference>
<dbReference type="OrthoDB" id="6500128at2759"/>
<evidence type="ECO:0000259" key="11">
    <source>
        <dbReference type="PROSITE" id="PS50893"/>
    </source>
</evidence>
<dbReference type="CDD" id="cd18604">
    <property type="entry name" value="ABC_6TM_VMR1_D2_like"/>
    <property type="match status" value="1"/>
</dbReference>
<feature type="compositionally biased region" description="Basic and acidic residues" evidence="9">
    <location>
        <begin position="465"/>
        <end position="476"/>
    </location>
</feature>
<feature type="domain" description="ABC transporter" evidence="11">
    <location>
        <begin position="749"/>
        <end position="990"/>
    </location>
</feature>
<dbReference type="Pfam" id="PF00005">
    <property type="entry name" value="ABC_tran"/>
    <property type="match status" value="1"/>
</dbReference>
<dbReference type="PANTHER" id="PTHR24223:SF356">
    <property type="entry name" value="ATP-BINDING CASSETTE TRANSPORTER ABC4"/>
    <property type="match status" value="1"/>
</dbReference>
<dbReference type="InterPro" id="IPR003439">
    <property type="entry name" value="ABC_transporter-like_ATP-bd"/>
</dbReference>
<evidence type="ECO:0000256" key="7">
    <source>
        <dbReference type="ARBA" id="ARBA00022989"/>
    </source>
</evidence>
<protein>
    <submittedName>
        <fullName evidence="13">ATP-binding cassette transporter abc4</fullName>
    </submittedName>
</protein>
<dbReference type="Gene3D" id="1.20.1560.10">
    <property type="entry name" value="ABC transporter type 1, transmembrane domain"/>
    <property type="match status" value="3"/>
</dbReference>
<organism evidence="13 14">
    <name type="scientific">Thanatephorus cucumeris (strain AG1-IB / isolate 7/3/14)</name>
    <name type="common">Lettuce bottom rot fungus</name>
    <name type="synonym">Rhizoctonia solani</name>
    <dbReference type="NCBI Taxonomy" id="1108050"/>
    <lineage>
        <taxon>Eukaryota</taxon>
        <taxon>Fungi</taxon>
        <taxon>Dikarya</taxon>
        <taxon>Basidiomycota</taxon>
        <taxon>Agaricomycotina</taxon>
        <taxon>Agaricomycetes</taxon>
        <taxon>Cantharellales</taxon>
        <taxon>Ceratobasidiaceae</taxon>
        <taxon>Rhizoctonia</taxon>
        <taxon>Rhizoctonia solani AG-1</taxon>
    </lineage>
</organism>
<accession>A0A0B7F478</accession>
<evidence type="ECO:0000256" key="10">
    <source>
        <dbReference type="SAM" id="Phobius"/>
    </source>
</evidence>
<feature type="transmembrane region" description="Helical" evidence="10">
    <location>
        <begin position="100"/>
        <end position="118"/>
    </location>
</feature>
<dbReference type="InterPro" id="IPR003593">
    <property type="entry name" value="AAA+_ATPase"/>
</dbReference>
<feature type="domain" description="ABC transmembrane type-1" evidence="12">
    <location>
        <begin position="347"/>
        <end position="709"/>
    </location>
</feature>
<evidence type="ECO:0000256" key="8">
    <source>
        <dbReference type="ARBA" id="ARBA00023136"/>
    </source>
</evidence>
<dbReference type="PROSITE" id="PS00211">
    <property type="entry name" value="ABC_TRANSPORTER_1"/>
    <property type="match status" value="1"/>
</dbReference>
<dbReference type="GO" id="GO:0016887">
    <property type="term" value="F:ATP hydrolysis activity"/>
    <property type="evidence" value="ECO:0007669"/>
    <property type="project" value="InterPro"/>
</dbReference>
<dbReference type="PANTHER" id="PTHR24223">
    <property type="entry name" value="ATP-BINDING CASSETTE SUB-FAMILY C"/>
    <property type="match status" value="1"/>
</dbReference>
<feature type="region of interest" description="Disordered" evidence="9">
    <location>
        <begin position="465"/>
        <end position="491"/>
    </location>
</feature>
<evidence type="ECO:0000259" key="12">
    <source>
        <dbReference type="PROSITE" id="PS50929"/>
    </source>
</evidence>
<dbReference type="GO" id="GO:0016020">
    <property type="term" value="C:membrane"/>
    <property type="evidence" value="ECO:0007669"/>
    <property type="project" value="UniProtKB-SubCell"/>
</dbReference>
<evidence type="ECO:0000256" key="2">
    <source>
        <dbReference type="ARBA" id="ARBA00022448"/>
    </source>
</evidence>
<feature type="transmembrane region" description="Helical" evidence="10">
    <location>
        <begin position="1309"/>
        <end position="1327"/>
    </location>
</feature>
<sequence>MGQLVLSETLLAAPRLEWTHTLLVPPLCAGISIILFLLHVIISTTATKRFVTKFRSRETNEDSIGSTPQQPAVRDDSGFFPGLRSHINAHGGTSVFGWKLMRLLACITLIGLTIAAIVSTDENDKIIGAIACGLNEELGENSPSKTQGDKYAKSNRGRWFSTGDSIEILLCMFYIYTALLSVLTLTLQPRFRSIANIHLVVLLFIAFTVYGWRDLVPFATYHLCPADAAGGWLTWSRIGVLGIASVIVPLFIPRIYVPLDPKNPNRTPHPEQTASLISLVLYNFLDPLIWTAYRVPKLEYEQLLPLADYDSALYLRQRSFDKLDPLRQKKRRHFFWRLIAVLWREHVVMAIVLVIYGLMEFVGPVGIRYILKYLEEPSNPGVFRPWFWILLLFLGPVFSSVSFHWYIFLKMGSVVRATGMISQLLFEHSLRIRMVAQIAGGSDDEILKSTDHAVGTTNAVESERVAAEFPKKHGTSDEDNSESTEHANEPSNAQIFTASVGTAQGSDQTKDQKKESGNSNLVGKINNLMSTDLENVTGGSYFLSVLIYAPVQITLSIFFLYTILGWSAVIGMSFMVLSFPITGKLAQLVNDVQTNQMKRTDERIQTISETLNMIRMIKMFGWERKVINQVEGKRKAELEYYKKRQWVSQVVRNINYILPLIVMGLTFASHTLWFKQKLTASIVFSSIAVFDLMRNQLHILSWQIPLSVQGKVSIDRIDEFLRQTELLDVYTEKELTNINEPSPPAQDAIGFRNATFAWTSQAPGAPTLSRRNFRLHIDNELIFERGKINMVVGPTGCGKTSLLMALLGEMHFVPSAPDSWFNLPREGGVAYAAQEAWVQNETIRDNILLGAEYNEERYNKVIWQCALERDLTLFEAGDQTEVGEKGMTLSGGQKARVSLARAIYSKAEIVILDDVLSALDVHTSRWIVDRCFRGELVTGRTMIIVTHNVAMMSEVAEFVVSVGPDGRIASQGNIDEAFQANPKLKVEAEKDEELERKGEQMVNDSDPINEDEENTKKAGGKLTMVEEVAEGRIGWSAMKLFLVSLGGVWFWAAYILGFSLGEVAILAQTYWLGTWAQAYKTNNEHPERVDVPFYLIVYGVICIGGVGLSTLAFVVHVLGSLRASRRIHERLTTSVLGAPLRWIDSTPIGRIVARFTQDILSLDGSLPNEFQNLTQRTFQLLSRFVGIIAFAPLFIFPGAVVFAIGLFLGQIYTTAQMTVKREMSKARSPLFSHFEAALQGITSIRAYGVEDLFKVEAMKRIDKYTRSCRTSYDLSRWICIRMDVLGGLFASGLAAYMVYYRPDVDASDIGFSLSMAVAFSGGIIWWVRFLNEFEVQGNNYSTDAAIQKSIRTELSDRTLIIVAHRLQTICDADKIMVLDAGRIIEFDSPAALLRKESGAFKSLVDESGDRDALYVMAKGT</sequence>
<gene>
    <name evidence="13" type="ORF">RSOLAG1IB_00274</name>
</gene>
<evidence type="ECO:0000313" key="13">
    <source>
        <dbReference type="EMBL" id="CEL51739.1"/>
    </source>
</evidence>
<evidence type="ECO:0000256" key="1">
    <source>
        <dbReference type="ARBA" id="ARBA00004141"/>
    </source>
</evidence>
<feature type="transmembrane region" description="Helical" evidence="10">
    <location>
        <begin position="1093"/>
        <end position="1118"/>
    </location>
</feature>
<dbReference type="FunFam" id="1.20.1560.10:FF:000013">
    <property type="entry name" value="ABC transporter C family member 2"/>
    <property type="match status" value="1"/>
</dbReference>
<dbReference type="CDD" id="cd03250">
    <property type="entry name" value="ABCC_MRP_domain1"/>
    <property type="match status" value="1"/>
</dbReference>
<evidence type="ECO:0000256" key="6">
    <source>
        <dbReference type="ARBA" id="ARBA00022840"/>
    </source>
</evidence>
<feature type="transmembrane region" description="Helical" evidence="10">
    <location>
        <begin position="23"/>
        <end position="47"/>
    </location>
</feature>
<comment type="subcellular location">
    <subcellularLocation>
        <location evidence="1">Membrane</location>
        <topology evidence="1">Multi-pass membrane protein</topology>
    </subcellularLocation>
</comment>
<dbReference type="PROSITE" id="PS50929">
    <property type="entry name" value="ABC_TM1F"/>
    <property type="match status" value="2"/>
</dbReference>
<feature type="transmembrane region" description="Helical" evidence="10">
    <location>
        <begin position="558"/>
        <end position="581"/>
    </location>
</feature>
<evidence type="ECO:0000256" key="3">
    <source>
        <dbReference type="ARBA" id="ARBA00022692"/>
    </source>
</evidence>
<keyword evidence="8 10" id="KW-0472">Membrane</keyword>
<dbReference type="SUPFAM" id="SSF90123">
    <property type="entry name" value="ABC transporter transmembrane region"/>
    <property type="match status" value="2"/>
</dbReference>
<reference evidence="13 14" key="1">
    <citation type="submission" date="2014-11" db="EMBL/GenBank/DDBJ databases">
        <authorList>
            <person name="Wibberg Daniel"/>
        </authorList>
    </citation>
    <scope>NUCLEOTIDE SEQUENCE [LARGE SCALE GENOMIC DNA]</scope>
    <source>
        <strain evidence="13">Rhizoctonia solani AG1-IB 7/3/14</strain>
    </source>
</reference>
<feature type="domain" description="ABC transmembrane type-1" evidence="12">
    <location>
        <begin position="1052"/>
        <end position="1334"/>
    </location>
</feature>
<feature type="transmembrane region" description="Helical" evidence="10">
    <location>
        <begin position="1184"/>
        <end position="1211"/>
    </location>
</feature>
<keyword evidence="3 10" id="KW-0812">Transmembrane</keyword>
<feature type="transmembrane region" description="Helical" evidence="10">
    <location>
        <begin position="166"/>
        <end position="187"/>
    </location>
</feature>
<feature type="compositionally biased region" description="Basic and acidic residues" evidence="9">
    <location>
        <begin position="990"/>
        <end position="999"/>
    </location>
</feature>
<dbReference type="GO" id="GO:0140359">
    <property type="term" value="F:ABC-type transporter activity"/>
    <property type="evidence" value="ECO:0007669"/>
    <property type="project" value="InterPro"/>
</dbReference>
<evidence type="ECO:0000256" key="9">
    <source>
        <dbReference type="SAM" id="MobiDB-lite"/>
    </source>
</evidence>
<keyword evidence="6 13" id="KW-0067">ATP-binding</keyword>
<feature type="transmembrane region" description="Helical" evidence="10">
    <location>
        <begin position="1274"/>
        <end position="1297"/>
    </location>
</feature>
<dbReference type="Pfam" id="PF00664">
    <property type="entry name" value="ABC_membrane"/>
    <property type="match status" value="2"/>
</dbReference>
<dbReference type="InterPro" id="IPR017871">
    <property type="entry name" value="ABC_transporter-like_CS"/>
</dbReference>
<feature type="transmembrane region" description="Helical" evidence="10">
    <location>
        <begin position="386"/>
        <end position="408"/>
    </location>
</feature>
<dbReference type="STRING" id="1108050.A0A0B7F478"/>